<dbReference type="EMBL" id="KI546135">
    <property type="protein sequence ID" value="EST43584.1"/>
    <property type="molecule type" value="Genomic_DNA"/>
</dbReference>
<proteinExistence type="predicted"/>
<dbReference type="VEuPathDB" id="GiardiaDB:SS50377_20910"/>
<dbReference type="AlphaFoldDB" id="V6LS28"/>
<sequence>MQHPSKLSSSILNNLQQVTSKQGGKIFVIVQRKMNQLHDRLLLSTQSSMQLDYWQQVYQDAVQIQIMVSGLCCDSLNIGLSQLVMEQISQLTKQIYEILNYGNQNKTRAASNIRSISNIKPSRKYDDSIQADTIFSPLNEKFSSNNIENKIKDLESKIEQQRQYFEQKLYQQDTEIKELKEIILVQKVSTLELVKAHNDTAEKINTFYQVQDHPINSPNNFLQPQFQQQNNGKNDVTTVFSLDENLEIHKSPSVLKETEEEFKLPVAKKAAKPMKNTNVSFQSGKDNKQLFFL</sequence>
<reference evidence="2" key="2">
    <citation type="submission" date="2020-12" db="EMBL/GenBank/DDBJ databases">
        <title>New Spironucleus salmonicida genome in near-complete chromosomes.</title>
        <authorList>
            <person name="Xu F."/>
            <person name="Kurt Z."/>
            <person name="Jimenez-Gonzalez A."/>
            <person name="Astvaldsson A."/>
            <person name="Andersson J.O."/>
            <person name="Svard S.G."/>
        </authorList>
    </citation>
    <scope>NUCLEOTIDE SEQUENCE</scope>
    <source>
        <strain evidence="2">ATCC 50377</strain>
    </source>
</reference>
<keyword evidence="3" id="KW-1185">Reference proteome</keyword>
<protein>
    <submittedName>
        <fullName evidence="1">Uncharacterized protein</fullName>
    </submittedName>
</protein>
<evidence type="ECO:0000313" key="1">
    <source>
        <dbReference type="EMBL" id="EST43584.1"/>
    </source>
</evidence>
<organism evidence="1">
    <name type="scientific">Spironucleus salmonicida</name>
    <dbReference type="NCBI Taxonomy" id="348837"/>
    <lineage>
        <taxon>Eukaryota</taxon>
        <taxon>Metamonada</taxon>
        <taxon>Diplomonadida</taxon>
        <taxon>Hexamitidae</taxon>
        <taxon>Hexamitinae</taxon>
        <taxon>Spironucleus</taxon>
    </lineage>
</organism>
<dbReference type="Proteomes" id="UP000018208">
    <property type="component" value="Unassembled WGS sequence"/>
</dbReference>
<reference evidence="1 2" key="1">
    <citation type="journal article" date="2014" name="PLoS Genet.">
        <title>The Genome of Spironucleus salmonicida Highlights a Fish Pathogen Adapted to Fluctuating Environments.</title>
        <authorList>
            <person name="Xu F."/>
            <person name="Jerlstrom-Hultqvist J."/>
            <person name="Einarsson E."/>
            <person name="Astvaldsson A."/>
            <person name="Svard S.G."/>
            <person name="Andersson J.O."/>
        </authorList>
    </citation>
    <scope>NUCLEOTIDE SEQUENCE</scope>
    <source>
        <strain evidence="2">ATCC 50377</strain>
    </source>
</reference>
<evidence type="ECO:0000313" key="2">
    <source>
        <dbReference type="EMBL" id="KAH0577556.1"/>
    </source>
</evidence>
<evidence type="ECO:0000313" key="3">
    <source>
        <dbReference type="Proteomes" id="UP000018208"/>
    </source>
</evidence>
<accession>V6LS28</accession>
<name>V6LS28_9EUKA</name>
<gene>
    <name evidence="1" type="ORF">SS50377_16625</name>
    <name evidence="2" type="ORF">SS50377_20910</name>
</gene>
<dbReference type="EMBL" id="AUWU02000001">
    <property type="protein sequence ID" value="KAH0577556.1"/>
    <property type="molecule type" value="Genomic_DNA"/>
</dbReference>